<dbReference type="GO" id="GO:0005507">
    <property type="term" value="F:copper ion binding"/>
    <property type="evidence" value="ECO:0007669"/>
    <property type="project" value="InterPro"/>
</dbReference>
<dbReference type="PROSITE" id="PS00079">
    <property type="entry name" value="MULTICOPPER_OXIDASE1"/>
    <property type="match status" value="1"/>
</dbReference>
<dbReference type="SUPFAM" id="SSF49503">
    <property type="entry name" value="Cupredoxins"/>
    <property type="match status" value="1"/>
</dbReference>
<reference evidence="5" key="1">
    <citation type="submission" date="2019-03" db="EMBL/GenBank/DDBJ databases">
        <authorList>
            <person name="Mank J."/>
            <person name="Almeida P."/>
        </authorList>
    </citation>
    <scope>NUCLEOTIDE SEQUENCE</scope>
    <source>
        <strain evidence="5">78183</strain>
    </source>
</reference>
<dbReference type="AlphaFoldDB" id="A0A6N2LEN1"/>
<dbReference type="Gene3D" id="2.60.40.420">
    <property type="entry name" value="Cupredoxins - blue copper proteins"/>
    <property type="match status" value="1"/>
</dbReference>
<comment type="similarity">
    <text evidence="1">Belongs to the multicopper oxidase family.</text>
</comment>
<feature type="domain" description="Plastocyanin-like" evidence="4">
    <location>
        <begin position="59"/>
        <end position="107"/>
    </location>
</feature>
<proteinExistence type="inferred from homology"/>
<dbReference type="EMBL" id="CAADRP010001112">
    <property type="protein sequence ID" value="VFU35802.1"/>
    <property type="molecule type" value="Genomic_DNA"/>
</dbReference>
<keyword evidence="2" id="KW-0479">Metal-binding</keyword>
<accession>A0A6N2LEN1</accession>
<evidence type="ECO:0000259" key="4">
    <source>
        <dbReference type="Pfam" id="PF07731"/>
    </source>
</evidence>
<evidence type="ECO:0000256" key="1">
    <source>
        <dbReference type="ARBA" id="ARBA00010609"/>
    </source>
</evidence>
<sequence>MSSMLNGTRLTASLNNITFLKPRVGLLQAHHFNINGVFRLDFPDNPPTPFNYCQSWYYTKFNLVDPDERNTVGVPIDGETSIRFREDGPGIWFVHCHLVLPTGWGLKQHLSSRKDKAQINLSSLHLKTFLPASFQNQPVQFGMFENDG</sequence>
<keyword evidence="3" id="KW-0560">Oxidoreductase</keyword>
<dbReference type="InterPro" id="IPR033138">
    <property type="entry name" value="Cu_oxidase_CS"/>
</dbReference>
<dbReference type="InterPro" id="IPR045087">
    <property type="entry name" value="Cu-oxidase_fam"/>
</dbReference>
<dbReference type="PANTHER" id="PTHR11709">
    <property type="entry name" value="MULTI-COPPER OXIDASE"/>
    <property type="match status" value="1"/>
</dbReference>
<evidence type="ECO:0000256" key="2">
    <source>
        <dbReference type="ARBA" id="ARBA00022723"/>
    </source>
</evidence>
<name>A0A6N2LEN1_SALVM</name>
<dbReference type="GO" id="GO:0016491">
    <property type="term" value="F:oxidoreductase activity"/>
    <property type="evidence" value="ECO:0007669"/>
    <property type="project" value="UniProtKB-KW"/>
</dbReference>
<dbReference type="PANTHER" id="PTHR11709:SF452">
    <property type="entry name" value="LACCASE-2"/>
    <property type="match status" value="1"/>
</dbReference>
<dbReference type="InterPro" id="IPR008972">
    <property type="entry name" value="Cupredoxin"/>
</dbReference>
<dbReference type="InterPro" id="IPR011706">
    <property type="entry name" value="Cu-oxidase_C"/>
</dbReference>
<evidence type="ECO:0000256" key="3">
    <source>
        <dbReference type="ARBA" id="ARBA00023002"/>
    </source>
</evidence>
<evidence type="ECO:0000313" key="5">
    <source>
        <dbReference type="EMBL" id="VFU35802.1"/>
    </source>
</evidence>
<protein>
    <recommendedName>
        <fullName evidence="4">Plastocyanin-like domain-containing protein</fullName>
    </recommendedName>
</protein>
<gene>
    <name evidence="5" type="ORF">SVIM_LOCUS178549</name>
</gene>
<organism evidence="5">
    <name type="scientific">Salix viminalis</name>
    <name type="common">Common osier</name>
    <name type="synonym">Basket willow</name>
    <dbReference type="NCBI Taxonomy" id="40686"/>
    <lineage>
        <taxon>Eukaryota</taxon>
        <taxon>Viridiplantae</taxon>
        <taxon>Streptophyta</taxon>
        <taxon>Embryophyta</taxon>
        <taxon>Tracheophyta</taxon>
        <taxon>Spermatophyta</taxon>
        <taxon>Magnoliopsida</taxon>
        <taxon>eudicotyledons</taxon>
        <taxon>Gunneridae</taxon>
        <taxon>Pentapetalae</taxon>
        <taxon>rosids</taxon>
        <taxon>fabids</taxon>
        <taxon>Malpighiales</taxon>
        <taxon>Salicaceae</taxon>
        <taxon>Saliceae</taxon>
        <taxon>Salix</taxon>
    </lineage>
</organism>
<dbReference type="Pfam" id="PF07731">
    <property type="entry name" value="Cu-oxidase_2"/>
    <property type="match status" value="1"/>
</dbReference>